<comment type="catalytic activity">
    <reaction evidence="4 5">
        <text>(R)-mevalonate + 2 NADP(+) + CoA = (3S)-3-hydroxy-3-methylglutaryl-CoA + 2 NADPH + 2 H(+)</text>
        <dbReference type="Rhea" id="RHEA:15989"/>
        <dbReference type="ChEBI" id="CHEBI:15378"/>
        <dbReference type="ChEBI" id="CHEBI:36464"/>
        <dbReference type="ChEBI" id="CHEBI:43074"/>
        <dbReference type="ChEBI" id="CHEBI:57287"/>
        <dbReference type="ChEBI" id="CHEBI:57783"/>
        <dbReference type="ChEBI" id="CHEBI:58349"/>
        <dbReference type="EC" id="1.1.1.34"/>
    </reaction>
</comment>
<dbReference type="KEGG" id="mend:L6E24_05740"/>
<dbReference type="InterPro" id="IPR023076">
    <property type="entry name" value="HMG_CoA_Rdtase_CS"/>
</dbReference>
<organism evidence="6 7">
    <name type="scientific">Methanoplanus endosymbiosus</name>
    <dbReference type="NCBI Taxonomy" id="33865"/>
    <lineage>
        <taxon>Archaea</taxon>
        <taxon>Methanobacteriati</taxon>
        <taxon>Methanobacteriota</taxon>
        <taxon>Stenosarchaea group</taxon>
        <taxon>Methanomicrobia</taxon>
        <taxon>Methanomicrobiales</taxon>
        <taxon>Methanomicrobiaceae</taxon>
        <taxon>Methanoplanus</taxon>
    </lineage>
</organism>
<dbReference type="GeneID" id="74307180"/>
<dbReference type="Pfam" id="PF00368">
    <property type="entry name" value="HMG-CoA_red"/>
    <property type="match status" value="1"/>
</dbReference>
<dbReference type="PROSITE" id="PS50065">
    <property type="entry name" value="HMG_COA_REDUCTASE_4"/>
    <property type="match status" value="1"/>
</dbReference>
<dbReference type="GO" id="GO:0004420">
    <property type="term" value="F:hydroxymethylglutaryl-CoA reductase (NADPH) activity"/>
    <property type="evidence" value="ECO:0007669"/>
    <property type="project" value="UniProtKB-EC"/>
</dbReference>
<dbReference type="PRINTS" id="PR00071">
    <property type="entry name" value="HMGCOARDTASE"/>
</dbReference>
<proteinExistence type="inferred from homology"/>
<keyword evidence="2 5" id="KW-0521">NADP</keyword>
<dbReference type="GO" id="GO:0015936">
    <property type="term" value="P:coenzyme A metabolic process"/>
    <property type="evidence" value="ECO:0007669"/>
    <property type="project" value="InterPro"/>
</dbReference>
<evidence type="ECO:0000256" key="1">
    <source>
        <dbReference type="ARBA" id="ARBA00007661"/>
    </source>
</evidence>
<comment type="pathway">
    <text evidence="5">Metabolic intermediate biosynthesis; (R)-mevalonate biosynthesis; (R)-mevalonate from acetyl-CoA: step 3/3.</text>
</comment>
<dbReference type="InterPro" id="IPR009029">
    <property type="entry name" value="HMG_CoA_Rdtase_sub-bd_dom_sf"/>
</dbReference>
<dbReference type="SUPFAM" id="SSF56542">
    <property type="entry name" value="Substrate-binding domain of HMG-CoA reductase"/>
    <property type="match status" value="1"/>
</dbReference>
<dbReference type="PROSITE" id="PS00318">
    <property type="entry name" value="HMG_COA_REDUCTASE_2"/>
    <property type="match status" value="1"/>
</dbReference>
<dbReference type="PROSITE" id="PS00066">
    <property type="entry name" value="HMG_COA_REDUCTASE_1"/>
    <property type="match status" value="1"/>
</dbReference>
<dbReference type="EMBL" id="CP096115">
    <property type="protein sequence ID" value="UUX93620.1"/>
    <property type="molecule type" value="Genomic_DNA"/>
</dbReference>
<dbReference type="PANTHER" id="PTHR10572">
    <property type="entry name" value="3-HYDROXY-3-METHYLGLUTARYL-COENZYME A REDUCTASE"/>
    <property type="match status" value="1"/>
</dbReference>
<dbReference type="GO" id="GO:0008299">
    <property type="term" value="P:isoprenoid biosynthetic process"/>
    <property type="evidence" value="ECO:0007669"/>
    <property type="project" value="InterPro"/>
</dbReference>
<dbReference type="InterPro" id="IPR023282">
    <property type="entry name" value="HMG_CoA_Rdtase_N"/>
</dbReference>
<name>A0A9E7PNL4_9EURY</name>
<dbReference type="Gene3D" id="3.30.70.420">
    <property type="entry name" value="Hydroxymethylglutaryl-CoA reductase, class I/II, NAD/NADP-binding domain"/>
    <property type="match status" value="1"/>
</dbReference>
<dbReference type="RefSeq" id="WP_257743757.1">
    <property type="nucleotide sequence ID" value="NZ_CP096115.1"/>
</dbReference>
<evidence type="ECO:0000256" key="2">
    <source>
        <dbReference type="ARBA" id="ARBA00022857"/>
    </source>
</evidence>
<keyword evidence="3 5" id="KW-0560">Oxidoreductase</keyword>
<dbReference type="InterPro" id="IPR004554">
    <property type="entry name" value="HMG_CoA_Rdtase_eu_arc"/>
</dbReference>
<dbReference type="Gene3D" id="3.90.770.10">
    <property type="entry name" value="3-hydroxy-3-methylglutaryl-coenzyme A Reductase, Chain A, domain 2"/>
    <property type="match status" value="1"/>
</dbReference>
<dbReference type="Proteomes" id="UP001060368">
    <property type="component" value="Chromosome"/>
</dbReference>
<protein>
    <recommendedName>
        <fullName evidence="5">3-hydroxy-3-methylglutaryl coenzyme A reductase</fullName>
        <shortName evidence="5">HMG-CoA reductase</shortName>
        <ecNumber evidence="5">1.1.1.34</ecNumber>
    </recommendedName>
</protein>
<accession>A0A9E7PNL4</accession>
<dbReference type="Gene3D" id="1.10.3270.10">
    <property type="entry name" value="HMGR, N-terminal domain"/>
    <property type="match status" value="1"/>
</dbReference>
<gene>
    <name evidence="6" type="primary">hmgA</name>
    <name evidence="6" type="ORF">L6E24_05740</name>
</gene>
<dbReference type="PANTHER" id="PTHR10572:SF24">
    <property type="entry name" value="3-HYDROXY-3-METHYLGLUTARYL-COENZYME A REDUCTASE"/>
    <property type="match status" value="1"/>
</dbReference>
<dbReference type="NCBIfam" id="TIGR00533">
    <property type="entry name" value="HMG_CoA_R_NADP"/>
    <property type="match status" value="1"/>
</dbReference>
<evidence type="ECO:0000313" key="7">
    <source>
        <dbReference type="Proteomes" id="UP001060368"/>
    </source>
</evidence>
<dbReference type="EC" id="1.1.1.34" evidence="5"/>
<dbReference type="InterPro" id="IPR002202">
    <property type="entry name" value="HMG_CoA_Rdtase"/>
</dbReference>
<evidence type="ECO:0000256" key="3">
    <source>
        <dbReference type="ARBA" id="ARBA00023002"/>
    </source>
</evidence>
<dbReference type="InterPro" id="IPR023074">
    <property type="entry name" value="HMG_CoA_Rdtase_cat_sf"/>
</dbReference>
<dbReference type="SUPFAM" id="SSF55035">
    <property type="entry name" value="NAD-binding domain of HMG-CoA reductase"/>
    <property type="match status" value="1"/>
</dbReference>
<evidence type="ECO:0000256" key="4">
    <source>
        <dbReference type="ARBA" id="ARBA00049903"/>
    </source>
</evidence>
<dbReference type="CDD" id="cd00643">
    <property type="entry name" value="HMG-CoA_reductase_classI"/>
    <property type="match status" value="1"/>
</dbReference>
<dbReference type="AlphaFoldDB" id="A0A9E7PNL4"/>
<evidence type="ECO:0000256" key="5">
    <source>
        <dbReference type="RuleBase" id="RU361219"/>
    </source>
</evidence>
<sequence>MDENFRQHISGLKKGTIKLHALESLLTPDDALTVRRSFISEETGVSLEKAGSYSMDVSRACSKNCENMIGAVQIPLGVAGKLKVKGEYAEGEYYLPLATTEGALIASVNRGCKAITRAGGAEVRIFRDGMTRAPVFAAKSVPHANEIVCWIEENTGSLREIAESTTNHGKMKDILCFVVGTSVYVRIEFSTGDAMGMNMVTIASERIAGEVAEKTGAVLVALSGNMCTDKKPAAINAILGRGKTVSAGIFLSDDMIKEIFKTDAATLMEVNTRKNLVGSAKAGAIGFNAHAANVIAAIFLACGQDPAHVVEGANAMTTVDPSEGGVYVSVTLPSLQVGTVGGGTGLDTQRECLSMLGCAGGGETSGSNSSKFAEIIASAVLAGELSLLGALGAGHLARAHKQLGR</sequence>
<comment type="similarity">
    <text evidence="1 5">Belongs to the HMG-CoA reductase family.</text>
</comment>
<evidence type="ECO:0000313" key="6">
    <source>
        <dbReference type="EMBL" id="UUX93620.1"/>
    </source>
</evidence>
<dbReference type="InterPro" id="IPR009023">
    <property type="entry name" value="HMG_CoA_Rdtase_NAD(P)-bd_sf"/>
</dbReference>
<keyword evidence="7" id="KW-1185">Reference proteome</keyword>
<dbReference type="GO" id="GO:0016126">
    <property type="term" value="P:sterol biosynthetic process"/>
    <property type="evidence" value="ECO:0007669"/>
    <property type="project" value="TreeGrafter"/>
</dbReference>
<dbReference type="FunFam" id="3.30.70.420:FF:000001">
    <property type="entry name" value="3-hydroxy-3-methylglutaryl coenzyme A reductase"/>
    <property type="match status" value="1"/>
</dbReference>
<reference evidence="6" key="1">
    <citation type="submission" date="2022-04" db="EMBL/GenBank/DDBJ databases">
        <title>Complete genome of Methanoplanus endosymbiosus DSM 3599.</title>
        <authorList>
            <person name="Chen S.-C."/>
            <person name="You Y.-T."/>
            <person name="Zhou Y.-Z."/>
            <person name="Lai M.-C."/>
        </authorList>
    </citation>
    <scope>NUCLEOTIDE SEQUENCE</scope>
    <source>
        <strain evidence="6">DSM 3599</strain>
    </source>
</reference>